<feature type="compositionally biased region" description="Polar residues" evidence="1">
    <location>
        <begin position="32"/>
        <end position="56"/>
    </location>
</feature>
<sequence length="519" mass="58994">MKGYDEAFSSLSQRKHNKHKDKIICDLDKTPDLSQRSPQNYPNLLDSSEPSNDNTNVANALQEPFVVNQDPGKNFSQSPLQINHHCCYGCGDPLEDIFCHQCTYELCGNGAHYGYNCPPKVPIIPDPKPFNNQTIKELPQTLPSFDPTCYSEDGNSFTYDSTSNLVHDSPNIFNTPSQLPLYSCEFYGNDARYGTIVHLKFRLSIRNRVTIKTLIFRKIFMIFNNNIFFVKIEGLLMKPTNEPDNSLSIGDEHLDTILATESDEFIKSSVENLVSNPNIPKKIYSNPLFDEEIISMKIDPHHFNAESDLIESLLNRDSSIISSLKIDSLFYEFAGELTLLKSIPPKINETDCDLEEETHFIKRFFDSLMEEIDLSFTPDDPMSLGIEEDDYDSEKDILILEELLSNDSLSLPENESFHFDIPSSSRPPAKPPDGNLRILNLKMMGDISEHKVPMPRLMSTFVPNQEKSPNLLPHLGHEAFQLSPECPMMIYGKNTPILDVLFFHFYPLDQFKYGGFGSS</sequence>
<dbReference type="EMBL" id="BKCJ010005043">
    <property type="protein sequence ID" value="GEU64564.1"/>
    <property type="molecule type" value="Genomic_DNA"/>
</dbReference>
<proteinExistence type="predicted"/>
<feature type="region of interest" description="Disordered" evidence="1">
    <location>
        <begin position="28"/>
        <end position="56"/>
    </location>
</feature>
<organism evidence="2">
    <name type="scientific">Tanacetum cinerariifolium</name>
    <name type="common">Dalmatian daisy</name>
    <name type="synonym">Chrysanthemum cinerariifolium</name>
    <dbReference type="NCBI Taxonomy" id="118510"/>
    <lineage>
        <taxon>Eukaryota</taxon>
        <taxon>Viridiplantae</taxon>
        <taxon>Streptophyta</taxon>
        <taxon>Embryophyta</taxon>
        <taxon>Tracheophyta</taxon>
        <taxon>Spermatophyta</taxon>
        <taxon>Magnoliopsida</taxon>
        <taxon>eudicotyledons</taxon>
        <taxon>Gunneridae</taxon>
        <taxon>Pentapetalae</taxon>
        <taxon>asterids</taxon>
        <taxon>campanulids</taxon>
        <taxon>Asterales</taxon>
        <taxon>Asteraceae</taxon>
        <taxon>Asteroideae</taxon>
        <taxon>Anthemideae</taxon>
        <taxon>Anthemidinae</taxon>
        <taxon>Tanacetum</taxon>
    </lineage>
</organism>
<reference evidence="2" key="1">
    <citation type="journal article" date="2019" name="Sci. Rep.">
        <title>Draft genome of Tanacetum cinerariifolium, the natural source of mosquito coil.</title>
        <authorList>
            <person name="Yamashiro T."/>
            <person name="Shiraishi A."/>
            <person name="Satake H."/>
            <person name="Nakayama K."/>
        </authorList>
    </citation>
    <scope>NUCLEOTIDE SEQUENCE</scope>
</reference>
<evidence type="ECO:0008006" key="3">
    <source>
        <dbReference type="Google" id="ProtNLM"/>
    </source>
</evidence>
<dbReference type="AlphaFoldDB" id="A0A6L2LW99"/>
<gene>
    <name evidence="2" type="ORF">Tci_036542</name>
</gene>
<name>A0A6L2LW99_TANCI</name>
<protein>
    <recommendedName>
        <fullName evidence="3">Reverse transcriptase domain-containing protein</fullName>
    </recommendedName>
</protein>
<comment type="caution">
    <text evidence="2">The sequence shown here is derived from an EMBL/GenBank/DDBJ whole genome shotgun (WGS) entry which is preliminary data.</text>
</comment>
<evidence type="ECO:0000313" key="2">
    <source>
        <dbReference type="EMBL" id="GEU64564.1"/>
    </source>
</evidence>
<evidence type="ECO:0000256" key="1">
    <source>
        <dbReference type="SAM" id="MobiDB-lite"/>
    </source>
</evidence>
<accession>A0A6L2LW99</accession>